<evidence type="ECO:0000313" key="1">
    <source>
        <dbReference type="EMBL" id="KAH6928847.1"/>
    </source>
</evidence>
<evidence type="ECO:0000313" key="2">
    <source>
        <dbReference type="Proteomes" id="UP000821845"/>
    </source>
</evidence>
<gene>
    <name evidence="1" type="ORF">HPB50_020436</name>
</gene>
<accession>A0ACB7S0X5</accession>
<dbReference type="Proteomes" id="UP000821845">
    <property type="component" value="Chromosome 6"/>
</dbReference>
<name>A0ACB7S0X5_HYAAI</name>
<proteinExistence type="predicted"/>
<dbReference type="EMBL" id="CM023486">
    <property type="protein sequence ID" value="KAH6928847.1"/>
    <property type="molecule type" value="Genomic_DNA"/>
</dbReference>
<organism evidence="1 2">
    <name type="scientific">Hyalomma asiaticum</name>
    <name type="common">Tick</name>
    <dbReference type="NCBI Taxonomy" id="266040"/>
    <lineage>
        <taxon>Eukaryota</taxon>
        <taxon>Metazoa</taxon>
        <taxon>Ecdysozoa</taxon>
        <taxon>Arthropoda</taxon>
        <taxon>Chelicerata</taxon>
        <taxon>Arachnida</taxon>
        <taxon>Acari</taxon>
        <taxon>Parasitiformes</taxon>
        <taxon>Ixodida</taxon>
        <taxon>Ixodoidea</taxon>
        <taxon>Ixodidae</taxon>
        <taxon>Hyalomminae</taxon>
        <taxon>Hyalomma</taxon>
    </lineage>
</organism>
<sequence length="158" mass="17291">MVKIDTGRDGIVTFGRTSGGEGTEADGIPRARDYNEAYILLFSCAVTRTVLRELTSDMTTATTLLAFRRLVVRRGVARIMYSDNAQIFFFVHGASKGSSFSCKNRLPQIAFNGISLKNELLSGVDGGSVYPVPQTLFEADLKAQQPGGRVSRDKFMRA</sequence>
<keyword evidence="2" id="KW-1185">Reference proteome</keyword>
<reference evidence="1" key="1">
    <citation type="submission" date="2020-05" db="EMBL/GenBank/DDBJ databases">
        <title>Large-scale comparative analyses of tick genomes elucidate their genetic diversity and vector capacities.</title>
        <authorList>
            <person name="Jia N."/>
            <person name="Wang J."/>
            <person name="Shi W."/>
            <person name="Du L."/>
            <person name="Sun Y."/>
            <person name="Zhan W."/>
            <person name="Jiang J."/>
            <person name="Wang Q."/>
            <person name="Zhang B."/>
            <person name="Ji P."/>
            <person name="Sakyi L.B."/>
            <person name="Cui X."/>
            <person name="Yuan T."/>
            <person name="Jiang B."/>
            <person name="Yang W."/>
            <person name="Lam T.T.-Y."/>
            <person name="Chang Q."/>
            <person name="Ding S."/>
            <person name="Wang X."/>
            <person name="Zhu J."/>
            <person name="Ruan X."/>
            <person name="Zhao L."/>
            <person name="Wei J."/>
            <person name="Que T."/>
            <person name="Du C."/>
            <person name="Cheng J."/>
            <person name="Dai P."/>
            <person name="Han X."/>
            <person name="Huang E."/>
            <person name="Gao Y."/>
            <person name="Liu J."/>
            <person name="Shao H."/>
            <person name="Ye R."/>
            <person name="Li L."/>
            <person name="Wei W."/>
            <person name="Wang X."/>
            <person name="Wang C."/>
            <person name="Yang T."/>
            <person name="Huo Q."/>
            <person name="Li W."/>
            <person name="Guo W."/>
            <person name="Chen H."/>
            <person name="Zhou L."/>
            <person name="Ni X."/>
            <person name="Tian J."/>
            <person name="Zhou Y."/>
            <person name="Sheng Y."/>
            <person name="Liu T."/>
            <person name="Pan Y."/>
            <person name="Xia L."/>
            <person name="Li J."/>
            <person name="Zhao F."/>
            <person name="Cao W."/>
        </authorList>
    </citation>
    <scope>NUCLEOTIDE SEQUENCE</scope>
    <source>
        <strain evidence="1">Hyas-2018</strain>
    </source>
</reference>
<protein>
    <submittedName>
        <fullName evidence="1">Uncharacterized protein</fullName>
    </submittedName>
</protein>
<comment type="caution">
    <text evidence="1">The sequence shown here is derived from an EMBL/GenBank/DDBJ whole genome shotgun (WGS) entry which is preliminary data.</text>
</comment>